<dbReference type="EMBL" id="JACHGO010000002">
    <property type="protein sequence ID" value="MBB5142779.1"/>
    <property type="molecule type" value="Genomic_DNA"/>
</dbReference>
<dbReference type="PANTHER" id="PTHR30290">
    <property type="entry name" value="PERIPLASMIC BINDING COMPONENT OF ABC TRANSPORTER"/>
    <property type="match status" value="1"/>
</dbReference>
<dbReference type="GO" id="GO:0030288">
    <property type="term" value="C:outer membrane-bounded periplasmic space"/>
    <property type="evidence" value="ECO:0007669"/>
    <property type="project" value="TreeGrafter"/>
</dbReference>
<accession>A0A7W8C1Q6</accession>
<dbReference type="NCBIfam" id="TIGR02294">
    <property type="entry name" value="nickel_nikA"/>
    <property type="match status" value="1"/>
</dbReference>
<evidence type="ECO:0000259" key="2">
    <source>
        <dbReference type="Pfam" id="PF00496"/>
    </source>
</evidence>
<dbReference type="GO" id="GO:0020037">
    <property type="term" value="F:heme binding"/>
    <property type="evidence" value="ECO:0007669"/>
    <property type="project" value="InterPro"/>
</dbReference>
<dbReference type="Pfam" id="PF00496">
    <property type="entry name" value="SBP_bac_5"/>
    <property type="match status" value="1"/>
</dbReference>
<gene>
    <name evidence="3" type="ORF">HNQ38_000858</name>
</gene>
<organism evidence="3 4">
    <name type="scientific">Desulfovibrio intestinalis</name>
    <dbReference type="NCBI Taxonomy" id="58621"/>
    <lineage>
        <taxon>Bacteria</taxon>
        <taxon>Pseudomonadati</taxon>
        <taxon>Thermodesulfobacteriota</taxon>
        <taxon>Desulfovibrionia</taxon>
        <taxon>Desulfovibrionales</taxon>
        <taxon>Desulfovibrionaceae</taxon>
        <taxon>Desulfovibrio</taxon>
    </lineage>
</organism>
<dbReference type="GO" id="GO:0016151">
    <property type="term" value="F:nickel cation binding"/>
    <property type="evidence" value="ECO:0007669"/>
    <property type="project" value="InterPro"/>
</dbReference>
<evidence type="ECO:0000313" key="3">
    <source>
        <dbReference type="EMBL" id="MBB5142779.1"/>
    </source>
</evidence>
<dbReference type="InterPro" id="IPR039424">
    <property type="entry name" value="SBP_5"/>
</dbReference>
<comment type="caution">
    <text evidence="3">The sequence shown here is derived from an EMBL/GenBank/DDBJ whole genome shotgun (WGS) entry which is preliminary data.</text>
</comment>
<dbReference type="InterPro" id="IPR030678">
    <property type="entry name" value="Peptide/Ni-bd"/>
</dbReference>
<dbReference type="PANTHER" id="PTHR30290:SF37">
    <property type="entry name" value="NICKEL-BINDING PERIPLASMIC PROTEIN"/>
    <property type="match status" value="1"/>
</dbReference>
<name>A0A7W8C1Q6_9BACT</name>
<dbReference type="Gene3D" id="3.10.105.10">
    <property type="entry name" value="Dipeptide-binding Protein, Domain 3"/>
    <property type="match status" value="1"/>
</dbReference>
<dbReference type="GO" id="GO:1904680">
    <property type="term" value="F:peptide transmembrane transporter activity"/>
    <property type="evidence" value="ECO:0007669"/>
    <property type="project" value="TreeGrafter"/>
</dbReference>
<dbReference type="PIRSF" id="PIRSF002741">
    <property type="entry name" value="MppA"/>
    <property type="match status" value="1"/>
</dbReference>
<dbReference type="Proteomes" id="UP000539075">
    <property type="component" value="Unassembled WGS sequence"/>
</dbReference>
<proteinExistence type="predicted"/>
<dbReference type="RefSeq" id="WP_183718151.1">
    <property type="nucleotide sequence ID" value="NZ_JACHGO010000002.1"/>
</dbReference>
<dbReference type="GO" id="GO:0015675">
    <property type="term" value="P:nickel cation transport"/>
    <property type="evidence" value="ECO:0007669"/>
    <property type="project" value="InterPro"/>
</dbReference>
<feature type="chain" id="PRO_5030870106" evidence="1">
    <location>
        <begin position="35"/>
        <end position="544"/>
    </location>
</feature>
<feature type="domain" description="Solute-binding protein family 5" evidence="2">
    <location>
        <begin position="82"/>
        <end position="455"/>
    </location>
</feature>
<dbReference type="GO" id="GO:0043190">
    <property type="term" value="C:ATP-binding cassette (ABC) transporter complex"/>
    <property type="evidence" value="ECO:0007669"/>
    <property type="project" value="InterPro"/>
</dbReference>
<dbReference type="InterPro" id="IPR011980">
    <property type="entry name" value="CntA-like"/>
</dbReference>
<evidence type="ECO:0000256" key="1">
    <source>
        <dbReference type="SAM" id="SignalP"/>
    </source>
</evidence>
<dbReference type="InterPro" id="IPR000914">
    <property type="entry name" value="SBP_5_dom"/>
</dbReference>
<dbReference type="Gene3D" id="3.40.190.10">
    <property type="entry name" value="Periplasmic binding protein-like II"/>
    <property type="match status" value="1"/>
</dbReference>
<dbReference type="GO" id="GO:0015833">
    <property type="term" value="P:peptide transport"/>
    <property type="evidence" value="ECO:0007669"/>
    <property type="project" value="TreeGrafter"/>
</dbReference>
<evidence type="ECO:0000313" key="4">
    <source>
        <dbReference type="Proteomes" id="UP000539075"/>
    </source>
</evidence>
<keyword evidence="4" id="KW-1185">Reference proteome</keyword>
<protein>
    <submittedName>
        <fullName evidence="3">Nickel transport system substrate-binding protein</fullName>
    </submittedName>
</protein>
<dbReference type="SUPFAM" id="SSF53850">
    <property type="entry name" value="Periplasmic binding protein-like II"/>
    <property type="match status" value="1"/>
</dbReference>
<keyword evidence="1" id="KW-0732">Signal</keyword>
<feature type="signal peptide" evidence="1">
    <location>
        <begin position="1"/>
        <end position="34"/>
    </location>
</feature>
<reference evidence="3 4" key="1">
    <citation type="submission" date="2020-08" db="EMBL/GenBank/DDBJ databases">
        <title>Genomic Encyclopedia of Type Strains, Phase IV (KMG-IV): sequencing the most valuable type-strain genomes for metagenomic binning, comparative biology and taxonomic classification.</title>
        <authorList>
            <person name="Goeker M."/>
        </authorList>
    </citation>
    <scope>NUCLEOTIDE SEQUENCE [LARGE SCALE GENOMIC DNA]</scope>
    <source>
        <strain evidence="3 4">DSM 11275</strain>
    </source>
</reference>
<dbReference type="CDD" id="cd08489">
    <property type="entry name" value="PBP2_NikA"/>
    <property type="match status" value="1"/>
</dbReference>
<sequence>MSNPGVTSQPFGRCVCCCFLTVFLALYTFSPALAANSWSKDTLVYAWSSNVGPLNPHAYGANKMFAQALVYEPLVQYGEGGKIIPWLAESWQISSDGKVYTFTLRDNVLFSDGTPFTADAVVKNFDAVRKNIKRHDWLATADMIDSYRALDARTFELTLKQPYAAALQELTLVRPLRFLSPAAMPHDGNTGEGIKAPIGTGPWILAESRKGEFDHFVRNDNYWGEKPRMRQLVIKVIPDAETRAVALETDEVDLIATAIADHGSAGVNPDAYAALSKDPAYSTSQSAPRNTRLLAMNTALFPTNELAVRQAIVRGIDRQAILKGVLLDQEAPAEELLAKDIPFCDVALKPYPHSLDEAAAILDKAGWKLKPGEKYRTRDGKTLRLDLKFIANENIMRSIAEVVQSNLAGIGMDVQLMGEEPNAFGASQTGGGFNMIFCESNGAPYDPFSYVAAMRVAGHADFQAQRGLPQKKELDTAITKALATTDAKELQALFTTILTMLHNEAVYVPVSRTIDKALFKKKNIQDFSFSPVSYELPLGRVARP</sequence>
<dbReference type="AlphaFoldDB" id="A0A7W8C1Q6"/>